<evidence type="ECO:0000313" key="2">
    <source>
        <dbReference type="EMBL" id="MFC4633168.1"/>
    </source>
</evidence>
<evidence type="ECO:0000313" key="3">
    <source>
        <dbReference type="Proteomes" id="UP001596043"/>
    </source>
</evidence>
<evidence type="ECO:0000256" key="1">
    <source>
        <dbReference type="SAM" id="Phobius"/>
    </source>
</evidence>
<comment type="caution">
    <text evidence="2">The sequence shown here is derived from an EMBL/GenBank/DDBJ whole genome shotgun (WGS) entry which is preliminary data.</text>
</comment>
<keyword evidence="1" id="KW-1133">Transmembrane helix</keyword>
<feature type="transmembrane region" description="Helical" evidence="1">
    <location>
        <begin position="36"/>
        <end position="55"/>
    </location>
</feature>
<keyword evidence="3" id="KW-1185">Reference proteome</keyword>
<protein>
    <submittedName>
        <fullName evidence="2">Uncharacterized protein</fullName>
    </submittedName>
</protein>
<reference evidence="3" key="1">
    <citation type="journal article" date="2019" name="Int. J. Syst. Evol. Microbiol.">
        <title>The Global Catalogue of Microorganisms (GCM) 10K type strain sequencing project: providing services to taxonomists for standard genome sequencing and annotation.</title>
        <authorList>
            <consortium name="The Broad Institute Genomics Platform"/>
            <consortium name="The Broad Institute Genome Sequencing Center for Infectious Disease"/>
            <person name="Wu L."/>
            <person name="Ma J."/>
        </authorList>
    </citation>
    <scope>NUCLEOTIDE SEQUENCE [LARGE SCALE GENOMIC DNA]</scope>
    <source>
        <strain evidence="3">YJ-61-S</strain>
    </source>
</reference>
<dbReference type="Proteomes" id="UP001596043">
    <property type="component" value="Unassembled WGS sequence"/>
</dbReference>
<feature type="transmembrane region" description="Helical" evidence="1">
    <location>
        <begin position="9"/>
        <end position="30"/>
    </location>
</feature>
<name>A0ABV9HUH8_9FLAO</name>
<proteinExistence type="predicted"/>
<keyword evidence="1" id="KW-0812">Transmembrane</keyword>
<sequence>MQWKKNKWILLITFFSGVLICFIATRFQYFEIKKELDVPALIMGVLGLGIGLYIADNIQNKNNKNQNKYTFLESKLDLCWTKFSSLAKIISVNDKVDLETLSGFSQDIIHQLGFIRNVFNGSEINSGCIDRLEVELDEFEELFDDLKTEENIKYYSGKKDVINNKIKIINKSFSEVLRVIQNIE</sequence>
<gene>
    <name evidence="2" type="ORF">ACFO3O_04580</name>
</gene>
<dbReference type="RefSeq" id="WP_379977361.1">
    <property type="nucleotide sequence ID" value="NZ_JBHSFV010000002.1"/>
</dbReference>
<organism evidence="2 3">
    <name type="scientific">Dokdonia ponticola</name>
    <dbReference type="NCBI Taxonomy" id="2041041"/>
    <lineage>
        <taxon>Bacteria</taxon>
        <taxon>Pseudomonadati</taxon>
        <taxon>Bacteroidota</taxon>
        <taxon>Flavobacteriia</taxon>
        <taxon>Flavobacteriales</taxon>
        <taxon>Flavobacteriaceae</taxon>
        <taxon>Dokdonia</taxon>
    </lineage>
</organism>
<keyword evidence="1" id="KW-0472">Membrane</keyword>
<dbReference type="EMBL" id="JBHSFV010000002">
    <property type="protein sequence ID" value="MFC4633168.1"/>
    <property type="molecule type" value="Genomic_DNA"/>
</dbReference>
<accession>A0ABV9HUH8</accession>